<keyword evidence="3" id="KW-1185">Reference proteome</keyword>
<dbReference type="Proteomes" id="UP000077202">
    <property type="component" value="Unassembled WGS sequence"/>
</dbReference>
<evidence type="ECO:0000313" key="3">
    <source>
        <dbReference type="Proteomes" id="UP000077202"/>
    </source>
</evidence>
<sequence>MFDEGLPPTAIGQDESPAATGLGRHSDSGRCADSCAPGSESRLLPQEQLRVAKGLCEGEALLASASALFVSSRSLLADSDPLPSKNSAPNVEELRVNGEAVDHGKQLSSPIQIASLQSSSQANDLKVVDSKVVINHPAHLTASETYSTLSTPSGGNDLMVEAVKKDRTLHGELLSKLSSSVPSGGDHLTVEKRHRSPPAQYQNLDSVPSEGGHLTVEKRHRSPPAQYQNLYSVPSGGDHLTVENRHRSPPAQYQNLDSVPSGGDHLTVEKRHRSPPAQYQNLDSVPSDGNHLTVEKPHRSPPSEYQTLYSSPSGGDHLTVEKPHRSPPAEYQTLYSSPSGGDHLTVEKPHRSPPAQYQTLYSSPSGGDHLTVEKRHRSPPAQYQNLESVPSGGDHLTVEAKHDRSPPAEYQKLLSVPSGGDHLRVQENNEPSQPAIGSEILANLQSSTPSCCNQLVVESKKTLAPPTDTSGLDLVSVEGLRNRNLGDSLVSKSGDQVLVEEPAPPSQTENFWSYPSDRSSQTPAPQSEMKHTQREASSVDTSQIVGCTDSIFDSLDMIAQQFANSIRRLAVYS</sequence>
<accession>A0A176WIV1</accession>
<dbReference type="EMBL" id="LVLJ01000679">
    <property type="protein sequence ID" value="OAE33138.1"/>
    <property type="molecule type" value="Genomic_DNA"/>
</dbReference>
<feature type="compositionally biased region" description="Polar residues" evidence="1">
    <location>
        <begin position="506"/>
        <end position="525"/>
    </location>
</feature>
<feature type="region of interest" description="Disordered" evidence="1">
    <location>
        <begin position="1"/>
        <end position="40"/>
    </location>
</feature>
<feature type="compositionally biased region" description="Polar residues" evidence="1">
    <location>
        <begin position="355"/>
        <end position="365"/>
    </location>
</feature>
<dbReference type="AlphaFoldDB" id="A0A176WIV1"/>
<reference evidence="2" key="1">
    <citation type="submission" date="2016-03" db="EMBL/GenBank/DDBJ databases">
        <title>Mechanisms controlling the formation of the plant cell surface in tip-growing cells are functionally conserved among land plants.</title>
        <authorList>
            <person name="Honkanen S."/>
            <person name="Jones V.A."/>
            <person name="Morieri G."/>
            <person name="Champion C."/>
            <person name="Hetherington A.J."/>
            <person name="Kelly S."/>
            <person name="Saint-Marcoux D."/>
            <person name="Proust H."/>
            <person name="Prescott H."/>
            <person name="Dolan L."/>
        </authorList>
    </citation>
    <scope>NUCLEOTIDE SEQUENCE [LARGE SCALE GENOMIC DNA]</scope>
    <source>
        <tissue evidence="2">Whole gametophyte</tissue>
    </source>
</reference>
<evidence type="ECO:0000256" key="1">
    <source>
        <dbReference type="SAM" id="MobiDB-lite"/>
    </source>
</evidence>
<name>A0A176WIV1_MARPO</name>
<protein>
    <submittedName>
        <fullName evidence="2">Uncharacterized protein</fullName>
    </submittedName>
</protein>
<feature type="region of interest" description="Disordered" evidence="1">
    <location>
        <begin position="500"/>
        <end position="540"/>
    </location>
</feature>
<comment type="caution">
    <text evidence="2">The sequence shown here is derived from an EMBL/GenBank/DDBJ whole genome shotgun (WGS) entry which is preliminary data.</text>
</comment>
<gene>
    <name evidence="2" type="ORF">AXG93_4773s1110</name>
</gene>
<organism evidence="2 3">
    <name type="scientific">Marchantia polymorpha subsp. ruderalis</name>
    <dbReference type="NCBI Taxonomy" id="1480154"/>
    <lineage>
        <taxon>Eukaryota</taxon>
        <taxon>Viridiplantae</taxon>
        <taxon>Streptophyta</taxon>
        <taxon>Embryophyta</taxon>
        <taxon>Marchantiophyta</taxon>
        <taxon>Marchantiopsida</taxon>
        <taxon>Marchantiidae</taxon>
        <taxon>Marchantiales</taxon>
        <taxon>Marchantiaceae</taxon>
        <taxon>Marchantia</taxon>
    </lineage>
</organism>
<feature type="region of interest" description="Disordered" evidence="1">
    <location>
        <begin position="176"/>
        <end position="406"/>
    </location>
</feature>
<feature type="compositionally biased region" description="Polar residues" evidence="1">
    <location>
        <begin position="303"/>
        <end position="313"/>
    </location>
</feature>
<evidence type="ECO:0000313" key="2">
    <source>
        <dbReference type="EMBL" id="OAE33138.1"/>
    </source>
</evidence>
<proteinExistence type="predicted"/>
<feature type="compositionally biased region" description="Basic and acidic residues" evidence="1">
    <location>
        <begin position="396"/>
        <end position="406"/>
    </location>
</feature>